<dbReference type="PANTHER" id="PTHR38465">
    <property type="entry name" value="HTH-TYPE TRANSCRIPTIONAL REGULATOR MJ1563-RELATED"/>
    <property type="match status" value="1"/>
</dbReference>
<dbReference type="InterPro" id="IPR036388">
    <property type="entry name" value="WH-like_DNA-bd_sf"/>
</dbReference>
<dbReference type="SUPFAM" id="SSF46785">
    <property type="entry name" value="Winged helix' DNA-binding domain"/>
    <property type="match status" value="1"/>
</dbReference>
<dbReference type="PANTHER" id="PTHR38465:SF2">
    <property type="entry name" value="HTH-TYPE TRANSCRIPTIONAL REGULATOR MMPR5"/>
    <property type="match status" value="1"/>
</dbReference>
<dbReference type="RefSeq" id="WP_210222850.1">
    <property type="nucleotide sequence ID" value="NZ_CP072801.1"/>
</dbReference>
<reference evidence="5 6" key="1">
    <citation type="submission" date="2021-04" db="EMBL/GenBank/DDBJ databases">
        <title>Genomics, taxonomy and metabolism of representatives of sulfur bacteria of the genus Thiothrix: Thiothrix fructosivorans QT, Thiothrix unzii A1T and three new species, Thiothrix subterranea sp. nov., Thiothrix litoralis sp. nov. and 'Candidatus Thiothrix anitrata' sp. nov.</title>
        <authorList>
            <person name="Ravin N.V."/>
            <person name="Smolyakov D."/>
            <person name="Rudenko T.S."/>
            <person name="Mardanov A.V."/>
            <person name="Beletsky A.V."/>
            <person name="Markov N.D."/>
            <person name="Fomenkov A.I."/>
            <person name="Roberts R.J."/>
            <person name="Karnachuk O.V."/>
            <person name="Novikov A."/>
            <person name="Grabovich M.Y."/>
        </authorList>
    </citation>
    <scope>NUCLEOTIDE SEQUENCE [LARGE SCALE GENOMIC DNA]</scope>
    <source>
        <strain evidence="5 6">AS</strain>
    </source>
</reference>
<dbReference type="Proteomes" id="UP000672039">
    <property type="component" value="Chromosome"/>
</dbReference>
<gene>
    <name evidence="5" type="ORF">J9253_00690</name>
</gene>
<evidence type="ECO:0000313" key="6">
    <source>
        <dbReference type="Proteomes" id="UP000672039"/>
    </source>
</evidence>
<dbReference type="Gene3D" id="1.10.10.10">
    <property type="entry name" value="Winged helix-like DNA-binding domain superfamily/Winged helix DNA-binding domain"/>
    <property type="match status" value="1"/>
</dbReference>
<accession>A0ABX7WTH0</accession>
<feature type="domain" description="HTH marR-type" evidence="4">
    <location>
        <begin position="25"/>
        <end position="82"/>
    </location>
</feature>
<evidence type="ECO:0000256" key="2">
    <source>
        <dbReference type="ARBA" id="ARBA00023125"/>
    </source>
</evidence>
<dbReference type="CDD" id="cd00090">
    <property type="entry name" value="HTH_ARSR"/>
    <property type="match status" value="1"/>
</dbReference>
<dbReference type="InterPro" id="IPR036390">
    <property type="entry name" value="WH_DNA-bd_sf"/>
</dbReference>
<dbReference type="Pfam" id="PF12802">
    <property type="entry name" value="MarR_2"/>
    <property type="match status" value="1"/>
</dbReference>
<evidence type="ECO:0000256" key="1">
    <source>
        <dbReference type="ARBA" id="ARBA00023015"/>
    </source>
</evidence>
<organism evidence="5 6">
    <name type="scientific">Thiothrix litoralis</name>
    <dbReference type="NCBI Taxonomy" id="2891210"/>
    <lineage>
        <taxon>Bacteria</taxon>
        <taxon>Pseudomonadati</taxon>
        <taxon>Pseudomonadota</taxon>
        <taxon>Gammaproteobacteria</taxon>
        <taxon>Thiotrichales</taxon>
        <taxon>Thiotrichaceae</taxon>
        <taxon>Thiothrix</taxon>
    </lineage>
</organism>
<evidence type="ECO:0000259" key="4">
    <source>
        <dbReference type="Pfam" id="PF12802"/>
    </source>
</evidence>
<keyword evidence="3" id="KW-0804">Transcription</keyword>
<evidence type="ECO:0000256" key="3">
    <source>
        <dbReference type="ARBA" id="ARBA00023163"/>
    </source>
</evidence>
<evidence type="ECO:0000313" key="5">
    <source>
        <dbReference type="EMBL" id="QTR46516.1"/>
    </source>
</evidence>
<name>A0ABX7WTH0_9GAMM</name>
<proteinExistence type="predicted"/>
<dbReference type="EMBL" id="CP072801">
    <property type="protein sequence ID" value="QTR46516.1"/>
    <property type="molecule type" value="Genomic_DNA"/>
</dbReference>
<keyword evidence="6" id="KW-1185">Reference proteome</keyword>
<dbReference type="InterPro" id="IPR052362">
    <property type="entry name" value="HTH-GbsR_regulator"/>
</dbReference>
<dbReference type="InterPro" id="IPR011991">
    <property type="entry name" value="ArsR-like_HTH"/>
</dbReference>
<keyword evidence="1" id="KW-0805">Transcription regulation</keyword>
<dbReference type="InterPro" id="IPR000835">
    <property type="entry name" value="HTH_MarR-typ"/>
</dbReference>
<sequence length="153" mass="16704">MNDTPTNTAVLEFIEQMGLAMEADGLPRIAGRMVGYLIVYGGPVSFGELADILQVSRGSISTNARLLSTLGVIERVSFPGDRQNYYRLAKDPGEKIIKAGVARIKRVENIMTTATKTVPDSIQGSAERLQQMAHFYSVVGRQMGTLLQELEQG</sequence>
<protein>
    <submittedName>
        <fullName evidence="5">MarR family transcriptional regulator</fullName>
    </submittedName>
</protein>
<keyword evidence="2" id="KW-0238">DNA-binding</keyword>